<keyword evidence="1" id="KW-0812">Transmembrane</keyword>
<reference evidence="2 3" key="1">
    <citation type="submission" date="2021-11" db="EMBL/GenBank/DDBJ databases">
        <title>Comparative genomics of bee honey and flower isolates.</title>
        <authorList>
            <person name="Bechtner J.D."/>
            <person name="Gallus M.K."/>
            <person name="Ehrmann M."/>
        </authorList>
    </citation>
    <scope>NUCLEOTIDE SEQUENCE [LARGE SCALE GENOMIC DNA]</scope>
    <source>
        <strain evidence="2 3">M161</strain>
    </source>
</reference>
<feature type="transmembrane region" description="Helical" evidence="1">
    <location>
        <begin position="206"/>
        <end position="225"/>
    </location>
</feature>
<feature type="transmembrane region" description="Helical" evidence="1">
    <location>
        <begin position="26"/>
        <end position="44"/>
    </location>
</feature>
<sequence length="269" mass="31276">MIDDNNQEMTRSKKFKKINTPGKHKFSVFMLIIFLFVFVSTFTFKHNLINKDAINKEQVTNEVEKHINSNYQQYLTQQGINENILSKSYISDIVDIEVDNIYTHGNLELTAKQVQPTVNQAISNENSKTAFKIPNNPSINKYISKLIVKGFNEYINTSENQELLIKFKTFQKWLNISIILSACLVIIILIYSLFRGYFIHLIKWSLLLTAICLFIVYFTSDIINTSMPMILKYISSTHLDSFYNDMCFYGLVSLITSLLLFVMHKFVKP</sequence>
<evidence type="ECO:0000313" key="2">
    <source>
        <dbReference type="EMBL" id="MCK8624658.1"/>
    </source>
</evidence>
<evidence type="ECO:0000256" key="1">
    <source>
        <dbReference type="SAM" id="Phobius"/>
    </source>
</evidence>
<dbReference type="RefSeq" id="WP_248601660.1">
    <property type="nucleotide sequence ID" value="NZ_JAJIAO010000003.1"/>
</dbReference>
<comment type="caution">
    <text evidence="2">The sequence shown here is derived from an EMBL/GenBank/DDBJ whole genome shotgun (WGS) entry which is preliminary data.</text>
</comment>
<evidence type="ECO:0000313" key="3">
    <source>
        <dbReference type="Proteomes" id="UP001522905"/>
    </source>
</evidence>
<dbReference type="Proteomes" id="UP001522905">
    <property type="component" value="Unassembled WGS sequence"/>
</dbReference>
<keyword evidence="3" id="KW-1185">Reference proteome</keyword>
<organism evidence="2 3">
    <name type="scientific">Apilactobacillus xinyiensis</name>
    <dbReference type="NCBI Taxonomy" id="2841032"/>
    <lineage>
        <taxon>Bacteria</taxon>
        <taxon>Bacillati</taxon>
        <taxon>Bacillota</taxon>
        <taxon>Bacilli</taxon>
        <taxon>Lactobacillales</taxon>
        <taxon>Lactobacillaceae</taxon>
        <taxon>Apilactobacillus</taxon>
    </lineage>
</organism>
<protein>
    <submittedName>
        <fullName evidence="2">Uncharacterized protein</fullName>
    </submittedName>
</protein>
<proteinExistence type="predicted"/>
<keyword evidence="1" id="KW-1133">Transmembrane helix</keyword>
<name>A0ABT0I1R0_9LACO</name>
<dbReference type="EMBL" id="JAJIAO010000003">
    <property type="protein sequence ID" value="MCK8624658.1"/>
    <property type="molecule type" value="Genomic_DNA"/>
</dbReference>
<feature type="transmembrane region" description="Helical" evidence="1">
    <location>
        <begin position="173"/>
        <end position="194"/>
    </location>
</feature>
<gene>
    <name evidence="2" type="ORF">LNP07_03930</name>
</gene>
<accession>A0ABT0I1R0</accession>
<keyword evidence="1" id="KW-0472">Membrane</keyword>
<feature type="transmembrane region" description="Helical" evidence="1">
    <location>
        <begin position="246"/>
        <end position="267"/>
    </location>
</feature>